<feature type="domain" description="DNA primase/helicase Gp4 N-terminal Bacteriophage T7-like" evidence="7">
    <location>
        <begin position="37"/>
        <end position="73"/>
    </location>
</feature>
<dbReference type="GO" id="GO:0016779">
    <property type="term" value="F:nucleotidyltransferase activity"/>
    <property type="evidence" value="ECO:0007669"/>
    <property type="project" value="UniProtKB-KW"/>
</dbReference>
<evidence type="ECO:0000256" key="1">
    <source>
        <dbReference type="ARBA" id="ARBA00022478"/>
    </source>
</evidence>
<dbReference type="Proteomes" id="UP000244892">
    <property type="component" value="Chromosome"/>
</dbReference>
<keyword evidence="9" id="KW-1185">Reference proteome</keyword>
<dbReference type="EMBL" id="CP029210">
    <property type="protein sequence ID" value="AWI53439.1"/>
    <property type="molecule type" value="Genomic_DNA"/>
</dbReference>
<dbReference type="Pfam" id="PF13362">
    <property type="entry name" value="Toprim_3"/>
    <property type="match status" value="1"/>
</dbReference>
<keyword evidence="6" id="KW-0804">Transcription</keyword>
<dbReference type="RefSeq" id="WP_109036431.1">
    <property type="nucleotide sequence ID" value="NZ_CP029210.1"/>
</dbReference>
<dbReference type="AlphaFoldDB" id="A0A2U8FQY8"/>
<evidence type="ECO:0000256" key="6">
    <source>
        <dbReference type="ARBA" id="ARBA00023163"/>
    </source>
</evidence>
<dbReference type="InterPro" id="IPR013237">
    <property type="entry name" value="Phage_T7_Gp4_N"/>
</dbReference>
<dbReference type="InterPro" id="IPR034154">
    <property type="entry name" value="TOPRIM_DnaG/twinkle"/>
</dbReference>
<accession>A0A2U8FQY8</accession>
<dbReference type="GO" id="GO:1990077">
    <property type="term" value="C:primosome complex"/>
    <property type="evidence" value="ECO:0007669"/>
    <property type="project" value="UniProtKB-KW"/>
</dbReference>
<evidence type="ECO:0000313" key="9">
    <source>
        <dbReference type="Proteomes" id="UP000244892"/>
    </source>
</evidence>
<keyword evidence="3" id="KW-0808">Transferase</keyword>
<keyword evidence="1" id="KW-0240">DNA-directed RNA polymerase</keyword>
<evidence type="ECO:0000256" key="4">
    <source>
        <dbReference type="ARBA" id="ARBA00022695"/>
    </source>
</evidence>
<dbReference type="SUPFAM" id="SSF57783">
    <property type="entry name" value="Zinc beta-ribbon"/>
    <property type="match status" value="1"/>
</dbReference>
<dbReference type="GO" id="GO:0003677">
    <property type="term" value="F:DNA binding"/>
    <property type="evidence" value="ECO:0007669"/>
    <property type="project" value="InterPro"/>
</dbReference>
<keyword evidence="4" id="KW-0548">Nucleotidyltransferase</keyword>
<name>A0A2U8FQY8_9BURK</name>
<sequence length="336" mass="36892">MNNPEYEARIEDVKRRAHGRWTEILGSLGVGEQILKKRNLPCPLCGGTDRFQYTDKFGEGNYHCRACGAGGGFKLLQAVTGLDFNTALKEVERVVGTSRPAPHVASPEPSAERMKALAKRLWEEATPVTPGDEVDRYLSGRRLALAHYPKVLRLHPALGYYEKDPTSGKSRKVAEYAAMLACIQGADGHAVTLHRTYLKDGRKANVSEAKKVLSSGINGASVRLFEPEHELAIAEGIETAMAVHLATGKPVWAGLNAGNLEKLWLPDSVQSICIYADNDAQADFDGQMFAFALARRLKKQEHQSGPRQVRVLLPKTPGTDWADVWLAKAEHASRTT</sequence>
<dbReference type="Pfam" id="PF23639">
    <property type="entry name" value="DUF7146"/>
    <property type="match status" value="1"/>
</dbReference>
<dbReference type="GO" id="GO:0008270">
    <property type="term" value="F:zinc ion binding"/>
    <property type="evidence" value="ECO:0007669"/>
    <property type="project" value="InterPro"/>
</dbReference>
<dbReference type="SMART" id="SM00778">
    <property type="entry name" value="Prim_Zn_Ribbon"/>
    <property type="match status" value="1"/>
</dbReference>
<evidence type="ECO:0000259" key="7">
    <source>
        <dbReference type="SMART" id="SM00778"/>
    </source>
</evidence>
<dbReference type="Gene3D" id="3.90.580.10">
    <property type="entry name" value="Zinc finger, CHC2-type domain"/>
    <property type="match status" value="1"/>
</dbReference>
<dbReference type="OrthoDB" id="8967890at2"/>
<gene>
    <name evidence="8" type="ORF">DEH84_08335</name>
</gene>
<dbReference type="InterPro" id="IPR006171">
    <property type="entry name" value="TOPRIM_dom"/>
</dbReference>
<protein>
    <submittedName>
        <fullName evidence="8">Zinc-binding protein</fullName>
    </submittedName>
</protein>
<dbReference type="GO" id="GO:0004386">
    <property type="term" value="F:helicase activity"/>
    <property type="evidence" value="ECO:0007669"/>
    <property type="project" value="InterPro"/>
</dbReference>
<dbReference type="KEGG" id="aon:DEH84_08335"/>
<dbReference type="GO" id="GO:0006269">
    <property type="term" value="P:DNA replication, synthesis of primer"/>
    <property type="evidence" value="ECO:0007669"/>
    <property type="project" value="UniProtKB-KW"/>
</dbReference>
<evidence type="ECO:0000256" key="3">
    <source>
        <dbReference type="ARBA" id="ARBA00022679"/>
    </source>
</evidence>
<proteinExistence type="predicted"/>
<keyword evidence="5" id="KW-0235">DNA replication</keyword>
<dbReference type="InterPro" id="IPR055570">
    <property type="entry name" value="DUF7146"/>
</dbReference>
<dbReference type="InterPro" id="IPR036977">
    <property type="entry name" value="DNA_primase_Znf_CHC2"/>
</dbReference>
<dbReference type="CDD" id="cd01029">
    <property type="entry name" value="TOPRIM_primases"/>
    <property type="match status" value="1"/>
</dbReference>
<dbReference type="Pfam" id="PF08273">
    <property type="entry name" value="Zn_Ribbon_Prim"/>
    <property type="match status" value="1"/>
</dbReference>
<evidence type="ECO:0000313" key="8">
    <source>
        <dbReference type="EMBL" id="AWI53439.1"/>
    </source>
</evidence>
<evidence type="ECO:0000256" key="2">
    <source>
        <dbReference type="ARBA" id="ARBA00022515"/>
    </source>
</evidence>
<organism evidence="8 9">
    <name type="scientific">Aquabacterium olei</name>
    <dbReference type="NCBI Taxonomy" id="1296669"/>
    <lineage>
        <taxon>Bacteria</taxon>
        <taxon>Pseudomonadati</taxon>
        <taxon>Pseudomonadota</taxon>
        <taxon>Betaproteobacteria</taxon>
        <taxon>Burkholderiales</taxon>
        <taxon>Aquabacterium</taxon>
    </lineage>
</organism>
<dbReference type="GO" id="GO:0000428">
    <property type="term" value="C:DNA-directed RNA polymerase complex"/>
    <property type="evidence" value="ECO:0007669"/>
    <property type="project" value="UniProtKB-KW"/>
</dbReference>
<reference evidence="8 9" key="1">
    <citation type="submission" date="2018-05" db="EMBL/GenBank/DDBJ databases">
        <title>complete genome sequence of Aquabacterium olei NBRC 110486.</title>
        <authorList>
            <person name="Tang B."/>
            <person name="Chang J."/>
            <person name="Zhang L."/>
            <person name="Yang H."/>
        </authorList>
    </citation>
    <scope>NUCLEOTIDE SEQUENCE [LARGE SCALE GENOMIC DNA]</scope>
    <source>
        <strain evidence="8 9">NBRC 110486</strain>
    </source>
</reference>
<evidence type="ECO:0000256" key="5">
    <source>
        <dbReference type="ARBA" id="ARBA00022705"/>
    </source>
</evidence>
<keyword evidence="2" id="KW-0639">Primosome</keyword>